<reference evidence="2 3" key="1">
    <citation type="submission" date="2018-08" db="EMBL/GenBank/DDBJ databases">
        <title>Genome analysis of the thermophilic bacterium of the candidate phylum Aminicenantes from deep subsurface aquifer revealed its physiology and ecological role.</title>
        <authorList>
            <person name="Kadnikov V.V."/>
            <person name="Mardanov A.V."/>
            <person name="Beletsky A.V."/>
            <person name="Karnachuk O.V."/>
            <person name="Ravin N.V."/>
        </authorList>
    </citation>
    <scope>NUCLEOTIDE SEQUENCE [LARGE SCALE GENOMIC DNA]</scope>
    <source>
        <strain evidence="2">BY38</strain>
    </source>
</reference>
<accession>A0A3E2BK20</accession>
<evidence type="ECO:0000313" key="2">
    <source>
        <dbReference type="EMBL" id="RFT15034.1"/>
    </source>
</evidence>
<evidence type="ECO:0000256" key="1">
    <source>
        <dbReference type="SAM" id="SignalP"/>
    </source>
</evidence>
<keyword evidence="1" id="KW-0732">Signal</keyword>
<proteinExistence type="predicted"/>
<dbReference type="Pfam" id="PF05960">
    <property type="entry name" value="DUF885"/>
    <property type="match status" value="1"/>
</dbReference>
<dbReference type="InterPro" id="IPR010281">
    <property type="entry name" value="DUF885"/>
</dbReference>
<comment type="caution">
    <text evidence="2">The sequence shown here is derived from an EMBL/GenBank/DDBJ whole genome shotgun (WGS) entry which is preliminary data.</text>
</comment>
<dbReference type="PANTHER" id="PTHR33361:SF15">
    <property type="entry name" value="DUF885 FAMILY LIPOPROTEIN"/>
    <property type="match status" value="1"/>
</dbReference>
<gene>
    <name evidence="2" type="ORF">OP8BY_0665</name>
</gene>
<protein>
    <recommendedName>
        <fullName evidence="4">DUF885 domain-containing protein</fullName>
    </recommendedName>
</protein>
<feature type="chain" id="PRO_5017619027" description="DUF885 domain-containing protein" evidence="1">
    <location>
        <begin position="26"/>
        <end position="587"/>
    </location>
</feature>
<sequence>MKKTKLLMLGAAIFVLLLPLGQALAQGQEDAKFQKILETYLDEYWKFYPTQATVAGYYKYNDKLEDPSQANVDKRDEIIKKINSDIIKLDRSKLSPENQQALNILFDYIDLEFVKLENLLPWDYNPLFYNEIIITGLHSLLTKEFAPADSRVRSATERLKALPNLIKRAKDNLKTPAQIYTETALKQMPHIINFYKNEAPTLAASASDPVKQAFLAELNRAVPLLEDYQRYLRSELLPKSTGNFRLGPEVHRRLIQRLSGSAISQEELANRAQADVKNIRREMFLVCIPLHKMMYPEVDIEQLQGDPDTIWNRIIKNVFDKIKVFHPTKEDLVNKIAASAESLKKFGQESKLFPVPTEPLEIKAMPGYFAGLSRVRLTGPGAYDTQGKYAVEIATLPDDWSEQKVKDYLEEYNNFYLEVMTAQRVFPGTFVPVVSTKKASTLITRLFPNPALLLGWPIYVQQNLIYAGYGDYDPRLRLNQLKLMLKTVMDFQMDLNIHQGGITKEQFMRYLTVTGFQTEAEAERTWEYLVLNPGSGALPYVGLQEILDLEKDVQRTKGQAFDRSDFITKLISNGALPPIQLRSKVIN</sequence>
<evidence type="ECO:0008006" key="4">
    <source>
        <dbReference type="Google" id="ProtNLM"/>
    </source>
</evidence>
<dbReference type="AlphaFoldDB" id="A0A3E2BK20"/>
<feature type="signal peptide" evidence="1">
    <location>
        <begin position="1"/>
        <end position="25"/>
    </location>
</feature>
<dbReference type="PANTHER" id="PTHR33361">
    <property type="entry name" value="GLR0591 PROTEIN"/>
    <property type="match status" value="1"/>
</dbReference>
<dbReference type="Proteomes" id="UP000257323">
    <property type="component" value="Unassembled WGS sequence"/>
</dbReference>
<organism evidence="2 3">
    <name type="scientific">Candidatus Saccharicenans subterraneus</name>
    <dbReference type="NCBI Taxonomy" id="2508984"/>
    <lineage>
        <taxon>Bacteria</taxon>
        <taxon>Candidatus Aminicenantota</taxon>
        <taxon>Candidatus Aminicenantia</taxon>
        <taxon>Candidatus Aminicenantales</taxon>
        <taxon>Candidatus Saccharicenantaceae</taxon>
        <taxon>Candidatus Saccharicenans</taxon>
    </lineage>
</organism>
<dbReference type="EMBL" id="QUAH01000013">
    <property type="protein sequence ID" value="RFT15034.1"/>
    <property type="molecule type" value="Genomic_DNA"/>
</dbReference>
<name>A0A3E2BK20_9BACT</name>
<evidence type="ECO:0000313" key="3">
    <source>
        <dbReference type="Proteomes" id="UP000257323"/>
    </source>
</evidence>